<dbReference type="InterPro" id="IPR018060">
    <property type="entry name" value="HTH_AraC"/>
</dbReference>
<evidence type="ECO:0000256" key="6">
    <source>
        <dbReference type="SAM" id="MobiDB-lite"/>
    </source>
</evidence>
<dbReference type="GO" id="GO:0008270">
    <property type="term" value="F:zinc ion binding"/>
    <property type="evidence" value="ECO:0007669"/>
    <property type="project" value="InterPro"/>
</dbReference>
<dbReference type="STRING" id="1442371.A0A0D2KJF5"/>
<keyword evidence="2" id="KW-0808">Transferase</keyword>
<dbReference type="GO" id="GO:0043565">
    <property type="term" value="F:sequence-specific DNA binding"/>
    <property type="evidence" value="ECO:0007669"/>
    <property type="project" value="InterPro"/>
</dbReference>
<accession>A0A0D2KJF5</accession>
<feature type="domain" description="HTH araC/xylS-type" evidence="7">
    <location>
        <begin position="287"/>
        <end position="337"/>
    </location>
</feature>
<dbReference type="SUPFAM" id="SSF57884">
    <property type="entry name" value="Ada DNA repair protein, N-terminal domain (N-Ada 10)"/>
    <property type="match status" value="1"/>
</dbReference>
<dbReference type="VEuPathDB" id="FungiDB:Z520_00316"/>
<dbReference type="Proteomes" id="UP000053411">
    <property type="component" value="Unassembled WGS sequence"/>
</dbReference>
<comment type="cofactor">
    <cofactor evidence="1">
        <name>Zn(2+)</name>
        <dbReference type="ChEBI" id="CHEBI:29105"/>
    </cofactor>
</comment>
<protein>
    <recommendedName>
        <fullName evidence="7">HTH araC/xylS-type domain-containing protein</fullName>
    </recommendedName>
</protein>
<dbReference type="RefSeq" id="XP_016637747.1">
    <property type="nucleotide sequence ID" value="XM_016770837.1"/>
</dbReference>
<evidence type="ECO:0000259" key="7">
    <source>
        <dbReference type="PROSITE" id="PS01124"/>
    </source>
</evidence>
<dbReference type="GO" id="GO:0032259">
    <property type="term" value="P:methylation"/>
    <property type="evidence" value="ECO:0007669"/>
    <property type="project" value="UniProtKB-KW"/>
</dbReference>
<dbReference type="OrthoDB" id="2447880at2759"/>
<keyword evidence="4" id="KW-0010">Activator</keyword>
<dbReference type="InterPro" id="IPR009057">
    <property type="entry name" value="Homeodomain-like_sf"/>
</dbReference>
<dbReference type="SUPFAM" id="SSF46689">
    <property type="entry name" value="Homeodomain-like"/>
    <property type="match status" value="1"/>
</dbReference>
<dbReference type="GO" id="GO:0003700">
    <property type="term" value="F:DNA-binding transcription factor activity"/>
    <property type="evidence" value="ECO:0007669"/>
    <property type="project" value="InterPro"/>
</dbReference>
<sequence>MLAGVDPATMNFPFPYPYEDDDMSSAAQSMLDPSAVMTMTMTAEDVLLPRSQWPVPNAFSFQQPRPQQRNRSQSQSQEQVQTYHRQKQQHQWHEKLDSHVPSPPSSSASSSPSPAYPSTATTAYKSETSRWRALVARDALATDAFVYAVITTKIYCRPNCSARLARRANVRFFDLAQQAERGGFRACKRCKPNSRAKSARVVEGVSSSAASSSSSSSSPEATPTPGSASGAEAELVACRNIAPASASASASAETSPEQYGDANTGTGTASAADYGVELEEDIHTKIDRAVHLVRQAASASENPQPLSLSQLSAQVGLSKWHLQRVFKKLQGVTPREMAEEIIRAKQTTSTVLGVSLAAHAVSDEKEMEEEGEWYASGLSASRPSDINVGYGLAQPPSLPLPLPLLDSTGTGAGLDWFDEDALFDSHYNQPQYQHQQHQQHQQQEEEQLPLPVPVPVPFADCARQTLTMPMDLDMEMDMVWGIDMDMDMDLNLHAASEVEGLLNDLFPEILVY</sequence>
<evidence type="ECO:0000256" key="3">
    <source>
        <dbReference type="ARBA" id="ARBA00023015"/>
    </source>
</evidence>
<evidence type="ECO:0000313" key="8">
    <source>
        <dbReference type="EMBL" id="KIY03625.1"/>
    </source>
</evidence>
<feature type="region of interest" description="Disordered" evidence="6">
    <location>
        <begin position="207"/>
        <end position="229"/>
    </location>
</feature>
<dbReference type="InterPro" id="IPR035451">
    <property type="entry name" value="Ada-like_dom_sf"/>
</dbReference>
<keyword evidence="9" id="KW-1185">Reference proteome</keyword>
<feature type="compositionally biased region" description="Polar residues" evidence="6">
    <location>
        <begin position="253"/>
        <end position="266"/>
    </location>
</feature>
<dbReference type="InterPro" id="IPR004026">
    <property type="entry name" value="Ada_DNA_repair_Zn-bd"/>
</dbReference>
<reference evidence="8 9" key="1">
    <citation type="submission" date="2015-01" db="EMBL/GenBank/DDBJ databases">
        <title>The Genome Sequence of Fonsecaea multimorphosa CBS 102226.</title>
        <authorList>
            <consortium name="The Broad Institute Genomics Platform"/>
            <person name="Cuomo C."/>
            <person name="de Hoog S."/>
            <person name="Gorbushina A."/>
            <person name="Stielow B."/>
            <person name="Teixiera M."/>
            <person name="Abouelleil A."/>
            <person name="Chapman S.B."/>
            <person name="Priest M."/>
            <person name="Young S.K."/>
            <person name="Wortman J."/>
            <person name="Nusbaum C."/>
            <person name="Birren B."/>
        </authorList>
    </citation>
    <scope>NUCLEOTIDE SEQUENCE [LARGE SCALE GENOMIC DNA]</scope>
    <source>
        <strain evidence="8 9">CBS 102226</strain>
    </source>
</reference>
<evidence type="ECO:0000256" key="5">
    <source>
        <dbReference type="ARBA" id="ARBA00023163"/>
    </source>
</evidence>
<evidence type="ECO:0000256" key="4">
    <source>
        <dbReference type="ARBA" id="ARBA00023159"/>
    </source>
</evidence>
<proteinExistence type="predicted"/>
<keyword evidence="3" id="KW-0805">Transcription regulation</keyword>
<dbReference type="GO" id="GO:0006281">
    <property type="term" value="P:DNA repair"/>
    <property type="evidence" value="ECO:0007669"/>
    <property type="project" value="InterPro"/>
</dbReference>
<evidence type="ECO:0000256" key="1">
    <source>
        <dbReference type="ARBA" id="ARBA00001947"/>
    </source>
</evidence>
<organism evidence="8 9">
    <name type="scientific">Fonsecaea multimorphosa CBS 102226</name>
    <dbReference type="NCBI Taxonomy" id="1442371"/>
    <lineage>
        <taxon>Eukaryota</taxon>
        <taxon>Fungi</taxon>
        <taxon>Dikarya</taxon>
        <taxon>Ascomycota</taxon>
        <taxon>Pezizomycotina</taxon>
        <taxon>Eurotiomycetes</taxon>
        <taxon>Chaetothyriomycetidae</taxon>
        <taxon>Chaetothyriales</taxon>
        <taxon>Herpotrichiellaceae</taxon>
        <taxon>Fonsecaea</taxon>
    </lineage>
</organism>
<name>A0A0D2KJF5_9EURO</name>
<dbReference type="Pfam" id="PF02805">
    <property type="entry name" value="Ada_Zn_binding"/>
    <property type="match status" value="1"/>
</dbReference>
<dbReference type="GeneID" id="27706062"/>
<feature type="compositionally biased region" description="Low complexity" evidence="6">
    <location>
        <begin position="62"/>
        <end position="81"/>
    </location>
</feature>
<feature type="compositionally biased region" description="Low complexity" evidence="6">
    <location>
        <begin position="105"/>
        <end position="123"/>
    </location>
</feature>
<dbReference type="GO" id="GO:0008168">
    <property type="term" value="F:methyltransferase activity"/>
    <property type="evidence" value="ECO:0007669"/>
    <property type="project" value="UniProtKB-KW"/>
</dbReference>
<evidence type="ECO:0000313" key="9">
    <source>
        <dbReference type="Proteomes" id="UP000053411"/>
    </source>
</evidence>
<dbReference type="Gene3D" id="3.40.10.10">
    <property type="entry name" value="DNA Methylphosphotriester Repair Domain"/>
    <property type="match status" value="1"/>
</dbReference>
<keyword evidence="2" id="KW-0489">Methyltransferase</keyword>
<dbReference type="EMBL" id="KN848062">
    <property type="protein sequence ID" value="KIY03625.1"/>
    <property type="molecule type" value="Genomic_DNA"/>
</dbReference>
<dbReference type="PROSITE" id="PS01124">
    <property type="entry name" value="HTH_ARAC_FAMILY_2"/>
    <property type="match status" value="1"/>
</dbReference>
<gene>
    <name evidence="8" type="ORF">Z520_00316</name>
</gene>
<dbReference type="Gene3D" id="1.10.10.60">
    <property type="entry name" value="Homeodomain-like"/>
    <property type="match status" value="1"/>
</dbReference>
<feature type="region of interest" description="Disordered" evidence="6">
    <location>
        <begin position="57"/>
        <end position="123"/>
    </location>
</feature>
<feature type="region of interest" description="Disordered" evidence="6">
    <location>
        <begin position="247"/>
        <end position="266"/>
    </location>
</feature>
<evidence type="ECO:0000256" key="2">
    <source>
        <dbReference type="ARBA" id="ARBA00022603"/>
    </source>
</evidence>
<dbReference type="AlphaFoldDB" id="A0A0D2KJF5"/>
<keyword evidence="5" id="KW-0804">Transcription</keyword>